<dbReference type="EMBL" id="JABEZW010000010">
    <property type="protein sequence ID" value="MBA0778028.1"/>
    <property type="molecule type" value="Genomic_DNA"/>
</dbReference>
<gene>
    <name evidence="2" type="ORF">Gotri_005961</name>
</gene>
<proteinExistence type="predicted"/>
<dbReference type="PANTHER" id="PTHR31286">
    <property type="entry name" value="GLYCINE-RICH CELL WALL STRUCTURAL PROTEIN 1.8-LIKE"/>
    <property type="match status" value="1"/>
</dbReference>
<comment type="caution">
    <text evidence="2">The sequence shown here is derived from an EMBL/GenBank/DDBJ whole genome shotgun (WGS) entry which is preliminary data.</text>
</comment>
<sequence length="108" mass="12619">MPIHNLPLGFISETVAQQLGNFIGAFIEYDALATQLGYKRIIRIRVRINVRKPLKRKKKLVLLNGESVYVRFEYEKLTLFCFLSGKLRHGESFCPIRAHHPLQEYVFN</sequence>
<organism evidence="2 3">
    <name type="scientific">Gossypium trilobum</name>
    <dbReference type="NCBI Taxonomy" id="34281"/>
    <lineage>
        <taxon>Eukaryota</taxon>
        <taxon>Viridiplantae</taxon>
        <taxon>Streptophyta</taxon>
        <taxon>Embryophyta</taxon>
        <taxon>Tracheophyta</taxon>
        <taxon>Spermatophyta</taxon>
        <taxon>Magnoliopsida</taxon>
        <taxon>eudicotyledons</taxon>
        <taxon>Gunneridae</taxon>
        <taxon>Pentapetalae</taxon>
        <taxon>rosids</taxon>
        <taxon>malvids</taxon>
        <taxon>Malvales</taxon>
        <taxon>Malvaceae</taxon>
        <taxon>Malvoideae</taxon>
        <taxon>Gossypium</taxon>
    </lineage>
</organism>
<accession>A0A7J9EYQ7</accession>
<evidence type="ECO:0000313" key="2">
    <source>
        <dbReference type="EMBL" id="MBA0778028.1"/>
    </source>
</evidence>
<dbReference type="Pfam" id="PF14392">
    <property type="entry name" value="zf-CCHC_4"/>
    <property type="match status" value="1"/>
</dbReference>
<dbReference type="PANTHER" id="PTHR31286:SF153">
    <property type="entry name" value="DUF4283 DOMAIN PROTEIN"/>
    <property type="match status" value="1"/>
</dbReference>
<evidence type="ECO:0000313" key="3">
    <source>
        <dbReference type="Proteomes" id="UP000593568"/>
    </source>
</evidence>
<dbReference type="InterPro" id="IPR040256">
    <property type="entry name" value="At4g02000-like"/>
</dbReference>
<evidence type="ECO:0000259" key="1">
    <source>
        <dbReference type="Pfam" id="PF14392"/>
    </source>
</evidence>
<reference evidence="2 3" key="1">
    <citation type="journal article" date="2019" name="Genome Biol. Evol.">
        <title>Insights into the evolution of the New World diploid cottons (Gossypium, subgenus Houzingenia) based on genome sequencing.</title>
        <authorList>
            <person name="Grover C.E."/>
            <person name="Arick M.A. 2nd"/>
            <person name="Thrash A."/>
            <person name="Conover J.L."/>
            <person name="Sanders W.S."/>
            <person name="Peterson D.G."/>
            <person name="Frelichowski J.E."/>
            <person name="Scheffler J.A."/>
            <person name="Scheffler B.E."/>
            <person name="Wendel J.F."/>
        </authorList>
    </citation>
    <scope>NUCLEOTIDE SEQUENCE [LARGE SCALE GENOMIC DNA]</scope>
    <source>
        <strain evidence="2">8</strain>
        <tissue evidence="2">Leaf</tissue>
    </source>
</reference>
<feature type="domain" description="Zinc knuckle CX2CX4HX4C" evidence="1">
    <location>
        <begin position="48"/>
        <end position="95"/>
    </location>
</feature>
<dbReference type="InterPro" id="IPR025836">
    <property type="entry name" value="Zn_knuckle_CX2CX4HX4C"/>
</dbReference>
<name>A0A7J9EYQ7_9ROSI</name>
<keyword evidence="3" id="KW-1185">Reference proteome</keyword>
<dbReference type="AlphaFoldDB" id="A0A7J9EYQ7"/>
<protein>
    <recommendedName>
        <fullName evidence="1">Zinc knuckle CX2CX4HX4C domain-containing protein</fullName>
    </recommendedName>
</protein>
<dbReference type="Proteomes" id="UP000593568">
    <property type="component" value="Unassembled WGS sequence"/>
</dbReference>